<keyword evidence="4" id="KW-1185">Reference proteome</keyword>
<dbReference type="Gene3D" id="3.40.50.150">
    <property type="entry name" value="Vaccinia Virus protein VP39"/>
    <property type="match status" value="1"/>
</dbReference>
<protein>
    <recommendedName>
        <fullName evidence="2">Methyltransferase domain-containing protein</fullName>
    </recommendedName>
</protein>
<organism evidence="3 4">
    <name type="scientific">Oidiodendron maius (strain Zn)</name>
    <dbReference type="NCBI Taxonomy" id="913774"/>
    <lineage>
        <taxon>Eukaryota</taxon>
        <taxon>Fungi</taxon>
        <taxon>Dikarya</taxon>
        <taxon>Ascomycota</taxon>
        <taxon>Pezizomycotina</taxon>
        <taxon>Leotiomycetes</taxon>
        <taxon>Leotiomycetes incertae sedis</taxon>
        <taxon>Myxotrichaceae</taxon>
        <taxon>Oidiodendron</taxon>
    </lineage>
</organism>
<dbReference type="InterPro" id="IPR029063">
    <property type="entry name" value="SAM-dependent_MTases_sf"/>
</dbReference>
<dbReference type="Pfam" id="PF13649">
    <property type="entry name" value="Methyltransf_25"/>
    <property type="match status" value="1"/>
</dbReference>
<name>A0A0C3GZB4_OIDMZ</name>
<sequence length="286" mass="31436">MSNSTQEQWSVAAKAYPQTGDIGKPSSLPNATETLFSQMDLTHPISQASAILDVGSGPGNCLARLIDTFGSQLLPNTRLIASDFSVGMAEQVLKRQNMEQGANALWQRVEVKVLDAQELEGIEDGSISHITGTHVYNLVTDGRKALQAALRVLKPGGVVGMTTVSVAEWMELMALAARKIRGDHAPEFKLPVSFCTVEGIRGEFKMVGLEEVFVEEVDSYMDVTDPSPIINNFIRGGNPGALMFVRDYSEEEMDRFVEEWLRLVRERHPKEPMMLKGVSIVAIGKK</sequence>
<dbReference type="STRING" id="913774.A0A0C3GZB4"/>
<dbReference type="AlphaFoldDB" id="A0A0C3GZB4"/>
<dbReference type="InterPro" id="IPR041698">
    <property type="entry name" value="Methyltransf_25"/>
</dbReference>
<evidence type="ECO:0000313" key="4">
    <source>
        <dbReference type="Proteomes" id="UP000054321"/>
    </source>
</evidence>
<gene>
    <name evidence="3" type="ORF">OIDMADRAFT_183642</name>
</gene>
<dbReference type="CDD" id="cd02440">
    <property type="entry name" value="AdoMet_MTases"/>
    <property type="match status" value="1"/>
</dbReference>
<dbReference type="EMBL" id="KN832886">
    <property type="protein sequence ID" value="KIM95581.1"/>
    <property type="molecule type" value="Genomic_DNA"/>
</dbReference>
<evidence type="ECO:0000313" key="3">
    <source>
        <dbReference type="EMBL" id="KIM95581.1"/>
    </source>
</evidence>
<dbReference type="HOGENOM" id="CLU_065416_1_0_1"/>
<dbReference type="Proteomes" id="UP000054321">
    <property type="component" value="Unassembled WGS sequence"/>
</dbReference>
<feature type="region of interest" description="Disordered" evidence="1">
    <location>
        <begin position="1"/>
        <end position="26"/>
    </location>
</feature>
<accession>A0A0C3GZB4</accession>
<dbReference type="OrthoDB" id="2013972at2759"/>
<evidence type="ECO:0000256" key="1">
    <source>
        <dbReference type="SAM" id="MobiDB-lite"/>
    </source>
</evidence>
<proteinExistence type="predicted"/>
<evidence type="ECO:0000259" key="2">
    <source>
        <dbReference type="Pfam" id="PF13649"/>
    </source>
</evidence>
<reference evidence="3 4" key="1">
    <citation type="submission" date="2014-04" db="EMBL/GenBank/DDBJ databases">
        <authorList>
            <consortium name="DOE Joint Genome Institute"/>
            <person name="Kuo A."/>
            <person name="Martino E."/>
            <person name="Perotto S."/>
            <person name="Kohler A."/>
            <person name="Nagy L.G."/>
            <person name="Floudas D."/>
            <person name="Copeland A."/>
            <person name="Barry K.W."/>
            <person name="Cichocki N."/>
            <person name="Veneault-Fourrey C."/>
            <person name="LaButti K."/>
            <person name="Lindquist E.A."/>
            <person name="Lipzen A."/>
            <person name="Lundell T."/>
            <person name="Morin E."/>
            <person name="Murat C."/>
            <person name="Sun H."/>
            <person name="Tunlid A."/>
            <person name="Henrissat B."/>
            <person name="Grigoriev I.V."/>
            <person name="Hibbett D.S."/>
            <person name="Martin F."/>
            <person name="Nordberg H.P."/>
            <person name="Cantor M.N."/>
            <person name="Hua S.X."/>
        </authorList>
    </citation>
    <scope>NUCLEOTIDE SEQUENCE [LARGE SCALE GENOMIC DNA]</scope>
    <source>
        <strain evidence="3 4">Zn</strain>
    </source>
</reference>
<dbReference type="PANTHER" id="PTHR43591">
    <property type="entry name" value="METHYLTRANSFERASE"/>
    <property type="match status" value="1"/>
</dbReference>
<reference evidence="4" key="2">
    <citation type="submission" date="2015-01" db="EMBL/GenBank/DDBJ databases">
        <title>Evolutionary Origins and Diversification of the Mycorrhizal Mutualists.</title>
        <authorList>
            <consortium name="DOE Joint Genome Institute"/>
            <consortium name="Mycorrhizal Genomics Consortium"/>
            <person name="Kohler A."/>
            <person name="Kuo A."/>
            <person name="Nagy L.G."/>
            <person name="Floudas D."/>
            <person name="Copeland A."/>
            <person name="Barry K.W."/>
            <person name="Cichocki N."/>
            <person name="Veneault-Fourrey C."/>
            <person name="LaButti K."/>
            <person name="Lindquist E.A."/>
            <person name="Lipzen A."/>
            <person name="Lundell T."/>
            <person name="Morin E."/>
            <person name="Murat C."/>
            <person name="Riley R."/>
            <person name="Ohm R."/>
            <person name="Sun H."/>
            <person name="Tunlid A."/>
            <person name="Henrissat B."/>
            <person name="Grigoriev I.V."/>
            <person name="Hibbett D.S."/>
            <person name="Martin F."/>
        </authorList>
    </citation>
    <scope>NUCLEOTIDE SEQUENCE [LARGE SCALE GENOMIC DNA]</scope>
    <source>
        <strain evidence="4">Zn</strain>
    </source>
</reference>
<feature type="domain" description="Methyltransferase" evidence="2">
    <location>
        <begin position="51"/>
        <end position="157"/>
    </location>
</feature>
<dbReference type="SUPFAM" id="SSF53335">
    <property type="entry name" value="S-adenosyl-L-methionine-dependent methyltransferases"/>
    <property type="match status" value="1"/>
</dbReference>
<dbReference type="InParanoid" id="A0A0C3GZB4"/>